<sequence length="83" mass="8985">MPPKRKRKRPVSPTQSAAGASGGGQQDQEQGQVVKEVIVTLRSRHVLDVEVYIYHATPCLLLTVVSRTNPMLHVAGHAACSRA</sequence>
<evidence type="ECO:0000313" key="2">
    <source>
        <dbReference type="EMBL" id="GFH18783.1"/>
    </source>
</evidence>
<protein>
    <submittedName>
        <fullName evidence="2">Uncharacterized protein</fullName>
    </submittedName>
</protein>
<feature type="compositionally biased region" description="Basic residues" evidence="1">
    <location>
        <begin position="1"/>
        <end position="10"/>
    </location>
</feature>
<dbReference type="AlphaFoldDB" id="A0A699Z818"/>
<keyword evidence="3" id="KW-1185">Reference proteome</keyword>
<comment type="caution">
    <text evidence="2">The sequence shown here is derived from an EMBL/GenBank/DDBJ whole genome shotgun (WGS) entry which is preliminary data.</text>
</comment>
<evidence type="ECO:0000256" key="1">
    <source>
        <dbReference type="SAM" id="MobiDB-lite"/>
    </source>
</evidence>
<feature type="region of interest" description="Disordered" evidence="1">
    <location>
        <begin position="1"/>
        <end position="31"/>
    </location>
</feature>
<dbReference type="EMBL" id="BLLF01001357">
    <property type="protein sequence ID" value="GFH18783.1"/>
    <property type="molecule type" value="Genomic_DNA"/>
</dbReference>
<feature type="non-terminal residue" evidence="2">
    <location>
        <position position="1"/>
    </location>
</feature>
<dbReference type="Proteomes" id="UP000485058">
    <property type="component" value="Unassembled WGS sequence"/>
</dbReference>
<proteinExistence type="predicted"/>
<gene>
    <name evidence="2" type="ORF">HaLaN_15640</name>
</gene>
<evidence type="ECO:0000313" key="3">
    <source>
        <dbReference type="Proteomes" id="UP000485058"/>
    </source>
</evidence>
<reference evidence="2 3" key="1">
    <citation type="submission" date="2020-02" db="EMBL/GenBank/DDBJ databases">
        <title>Draft genome sequence of Haematococcus lacustris strain NIES-144.</title>
        <authorList>
            <person name="Morimoto D."/>
            <person name="Nakagawa S."/>
            <person name="Yoshida T."/>
            <person name="Sawayama S."/>
        </authorList>
    </citation>
    <scope>NUCLEOTIDE SEQUENCE [LARGE SCALE GENOMIC DNA]</scope>
    <source>
        <strain evidence="2 3">NIES-144</strain>
    </source>
</reference>
<name>A0A699Z818_HAELA</name>
<accession>A0A699Z818</accession>
<organism evidence="2 3">
    <name type="scientific">Haematococcus lacustris</name>
    <name type="common">Green alga</name>
    <name type="synonym">Haematococcus pluvialis</name>
    <dbReference type="NCBI Taxonomy" id="44745"/>
    <lineage>
        <taxon>Eukaryota</taxon>
        <taxon>Viridiplantae</taxon>
        <taxon>Chlorophyta</taxon>
        <taxon>core chlorophytes</taxon>
        <taxon>Chlorophyceae</taxon>
        <taxon>CS clade</taxon>
        <taxon>Chlamydomonadales</taxon>
        <taxon>Haematococcaceae</taxon>
        <taxon>Haematococcus</taxon>
    </lineage>
</organism>